<evidence type="ECO:0000256" key="7">
    <source>
        <dbReference type="SAM" id="Phobius"/>
    </source>
</evidence>
<keyword evidence="9" id="KW-1185">Reference proteome</keyword>
<feature type="transmembrane region" description="Helical" evidence="7">
    <location>
        <begin position="135"/>
        <end position="155"/>
    </location>
</feature>
<dbReference type="GO" id="GO:0005789">
    <property type="term" value="C:endoplasmic reticulum membrane"/>
    <property type="evidence" value="ECO:0007669"/>
    <property type="project" value="TreeGrafter"/>
</dbReference>
<evidence type="ECO:0000256" key="2">
    <source>
        <dbReference type="ARBA" id="ARBA00010694"/>
    </source>
</evidence>
<keyword evidence="5 7" id="KW-1133">Transmembrane helix</keyword>
<comment type="similarity">
    <text evidence="2">Belongs to the nucleotide-sugar transporter family. SLC35B subfamily.</text>
</comment>
<evidence type="ECO:0000256" key="5">
    <source>
        <dbReference type="ARBA" id="ARBA00022989"/>
    </source>
</evidence>
<dbReference type="AlphaFoldDB" id="A0A3P6PRS4"/>
<evidence type="ECO:0000256" key="1">
    <source>
        <dbReference type="ARBA" id="ARBA00004141"/>
    </source>
</evidence>
<dbReference type="EMBL" id="UYRT01006053">
    <property type="protein sequence ID" value="VDK39832.1"/>
    <property type="molecule type" value="Genomic_DNA"/>
</dbReference>
<protein>
    <submittedName>
        <fullName evidence="8">Uncharacterized protein</fullName>
    </submittedName>
</protein>
<dbReference type="InterPro" id="IPR013657">
    <property type="entry name" value="SCL35B1-4/HUT1"/>
</dbReference>
<evidence type="ECO:0000256" key="4">
    <source>
        <dbReference type="ARBA" id="ARBA00022692"/>
    </source>
</evidence>
<dbReference type="PANTHER" id="PTHR10778">
    <property type="entry name" value="SOLUTE CARRIER FAMILY 35 MEMBER B"/>
    <property type="match status" value="1"/>
</dbReference>
<proteinExistence type="inferred from homology"/>
<accession>A0A3P6PRS4</accession>
<keyword evidence="6 7" id="KW-0472">Membrane</keyword>
<sequence>MPIVLIFFIVNVSNNMAVRYGVSMPLFIVFRSSTLLANVLLGYLLRNRLCSFKKFIAIILVTVGVVLFTVADELSKRASTNQQQQQQGDSAQSWRALPSSFVGVFLLSLAVFLSAYLGIYQEDLYRTYGKHSEEAMFFVVSLTLTVWIFLVWLWFTYSSGYKDDTYVGNTLAKFQPPSFPDC</sequence>
<evidence type="ECO:0000313" key="8">
    <source>
        <dbReference type="EMBL" id="VDK39832.1"/>
    </source>
</evidence>
<evidence type="ECO:0000256" key="3">
    <source>
        <dbReference type="ARBA" id="ARBA00022448"/>
    </source>
</evidence>
<feature type="transmembrane region" description="Helical" evidence="7">
    <location>
        <begin position="100"/>
        <end position="119"/>
    </location>
</feature>
<evidence type="ECO:0000256" key="6">
    <source>
        <dbReference type="ARBA" id="ARBA00023136"/>
    </source>
</evidence>
<keyword evidence="4 7" id="KW-0812">Transmembrane</keyword>
<feature type="transmembrane region" description="Helical" evidence="7">
    <location>
        <begin position="52"/>
        <end position="71"/>
    </location>
</feature>
<gene>
    <name evidence="8" type="ORF">GPUH_LOCUS3508</name>
</gene>
<comment type="subcellular location">
    <subcellularLocation>
        <location evidence="1">Membrane</location>
        <topology evidence="1">Multi-pass membrane protein</topology>
    </subcellularLocation>
</comment>
<dbReference type="GO" id="GO:0000139">
    <property type="term" value="C:Golgi membrane"/>
    <property type="evidence" value="ECO:0007669"/>
    <property type="project" value="TreeGrafter"/>
</dbReference>
<dbReference type="OrthoDB" id="999962at2759"/>
<dbReference type="PANTHER" id="PTHR10778:SF16">
    <property type="entry name" value="UAA TRANSPORTER"/>
    <property type="match status" value="1"/>
</dbReference>
<reference evidence="8 9" key="1">
    <citation type="submission" date="2018-11" db="EMBL/GenBank/DDBJ databases">
        <authorList>
            <consortium name="Pathogen Informatics"/>
        </authorList>
    </citation>
    <scope>NUCLEOTIDE SEQUENCE [LARGE SCALE GENOMIC DNA]</scope>
</reference>
<organism evidence="8 9">
    <name type="scientific">Gongylonema pulchrum</name>
    <dbReference type="NCBI Taxonomy" id="637853"/>
    <lineage>
        <taxon>Eukaryota</taxon>
        <taxon>Metazoa</taxon>
        <taxon>Ecdysozoa</taxon>
        <taxon>Nematoda</taxon>
        <taxon>Chromadorea</taxon>
        <taxon>Rhabditida</taxon>
        <taxon>Spirurina</taxon>
        <taxon>Spiruromorpha</taxon>
        <taxon>Spiruroidea</taxon>
        <taxon>Gongylonematidae</taxon>
        <taxon>Gongylonema</taxon>
    </lineage>
</organism>
<dbReference type="Proteomes" id="UP000271098">
    <property type="component" value="Unassembled WGS sequence"/>
</dbReference>
<keyword evidence="3" id="KW-0813">Transport</keyword>
<dbReference type="GO" id="GO:0005464">
    <property type="term" value="F:UDP-xylose transmembrane transporter activity"/>
    <property type="evidence" value="ECO:0007669"/>
    <property type="project" value="TreeGrafter"/>
</dbReference>
<evidence type="ECO:0000313" key="9">
    <source>
        <dbReference type="Proteomes" id="UP000271098"/>
    </source>
</evidence>
<feature type="transmembrane region" description="Helical" evidence="7">
    <location>
        <begin position="27"/>
        <end position="45"/>
    </location>
</feature>
<dbReference type="GO" id="GO:0005462">
    <property type="term" value="F:UDP-N-acetylglucosamine transmembrane transporter activity"/>
    <property type="evidence" value="ECO:0007669"/>
    <property type="project" value="TreeGrafter"/>
</dbReference>
<dbReference type="Pfam" id="PF08449">
    <property type="entry name" value="UAA"/>
    <property type="match status" value="1"/>
</dbReference>
<name>A0A3P6PRS4_9BILA</name>